<comment type="caution">
    <text evidence="2">The sequence shown here is derived from an EMBL/GenBank/DDBJ whole genome shotgun (WGS) entry which is preliminary data.</text>
</comment>
<dbReference type="AlphaFoldDB" id="A0AAE0SWV5"/>
<keyword evidence="3" id="KW-1185">Reference proteome</keyword>
<evidence type="ECO:0000256" key="1">
    <source>
        <dbReference type="SAM" id="SignalP"/>
    </source>
</evidence>
<dbReference type="EMBL" id="JAEAOA010002130">
    <property type="protein sequence ID" value="KAK3599388.1"/>
    <property type="molecule type" value="Genomic_DNA"/>
</dbReference>
<feature type="chain" id="PRO_5042020636" evidence="1">
    <location>
        <begin position="19"/>
        <end position="282"/>
    </location>
</feature>
<feature type="signal peptide" evidence="1">
    <location>
        <begin position="1"/>
        <end position="18"/>
    </location>
</feature>
<proteinExistence type="predicted"/>
<reference evidence="2" key="2">
    <citation type="journal article" date="2021" name="Genome Biol. Evol.">
        <title>Developing a high-quality reference genome for a parasitic bivalve with doubly uniparental inheritance (Bivalvia: Unionida).</title>
        <authorList>
            <person name="Smith C.H."/>
        </authorList>
    </citation>
    <scope>NUCLEOTIDE SEQUENCE</scope>
    <source>
        <strain evidence="2">CHS0354</strain>
        <tissue evidence="2">Mantle</tissue>
    </source>
</reference>
<protein>
    <submittedName>
        <fullName evidence="2">Uncharacterized protein</fullName>
    </submittedName>
</protein>
<dbReference type="Proteomes" id="UP001195483">
    <property type="component" value="Unassembled WGS sequence"/>
</dbReference>
<name>A0AAE0SWV5_9BIVA</name>
<evidence type="ECO:0000313" key="2">
    <source>
        <dbReference type="EMBL" id="KAK3599388.1"/>
    </source>
</evidence>
<reference evidence="2" key="1">
    <citation type="journal article" date="2021" name="Genome Biol. Evol.">
        <title>A High-Quality Reference Genome for a Parasitic Bivalve with Doubly Uniparental Inheritance (Bivalvia: Unionida).</title>
        <authorList>
            <person name="Smith C.H."/>
        </authorList>
    </citation>
    <scope>NUCLEOTIDE SEQUENCE</scope>
    <source>
        <strain evidence="2">CHS0354</strain>
    </source>
</reference>
<gene>
    <name evidence="2" type="ORF">CHS0354_036400</name>
</gene>
<accession>A0AAE0SWV5</accession>
<evidence type="ECO:0000313" key="3">
    <source>
        <dbReference type="Proteomes" id="UP001195483"/>
    </source>
</evidence>
<keyword evidence="1" id="KW-0732">Signal</keyword>
<sequence>MTSFLVLLVAILHQSAQGFLIHQTKWDNLRATWGMNPLNPYNYASMPRTEHDAKSAGFVMKSGCNARSHFVGKRYWKDHDPSVMLLYDVNGFIAGIQIGIAKDLKTGSGEKFPFQKQINSPFVDDGDLYLITAYFTNPATICTSGRSQSDFNTHGTGEHLYIQNGTNPTHVITVPTHESGVAATRWTKGKCFPSMGIHYWYNLRANMPCNEFFPVFLLYNQGELNAFGWAMQTNIAGTQRLEHPPQSSYAKFMETVPTCLYQQGTLTTLHIYMTTHYELDLC</sequence>
<organism evidence="2 3">
    <name type="scientific">Potamilus streckersoni</name>
    <dbReference type="NCBI Taxonomy" id="2493646"/>
    <lineage>
        <taxon>Eukaryota</taxon>
        <taxon>Metazoa</taxon>
        <taxon>Spiralia</taxon>
        <taxon>Lophotrochozoa</taxon>
        <taxon>Mollusca</taxon>
        <taxon>Bivalvia</taxon>
        <taxon>Autobranchia</taxon>
        <taxon>Heteroconchia</taxon>
        <taxon>Palaeoheterodonta</taxon>
        <taxon>Unionida</taxon>
        <taxon>Unionoidea</taxon>
        <taxon>Unionidae</taxon>
        <taxon>Ambleminae</taxon>
        <taxon>Lampsilini</taxon>
        <taxon>Potamilus</taxon>
    </lineage>
</organism>
<reference evidence="2" key="3">
    <citation type="submission" date="2023-05" db="EMBL/GenBank/DDBJ databases">
        <authorList>
            <person name="Smith C.H."/>
        </authorList>
    </citation>
    <scope>NUCLEOTIDE SEQUENCE</scope>
    <source>
        <strain evidence="2">CHS0354</strain>
        <tissue evidence="2">Mantle</tissue>
    </source>
</reference>